<proteinExistence type="predicted"/>
<dbReference type="InterPro" id="IPR011047">
    <property type="entry name" value="Quinoprotein_ADH-like_sf"/>
</dbReference>
<evidence type="ECO:0000313" key="2">
    <source>
        <dbReference type="EMBL" id="MBB3209657.1"/>
    </source>
</evidence>
<dbReference type="InterPro" id="IPR015943">
    <property type="entry name" value="WD40/YVTN_repeat-like_dom_sf"/>
</dbReference>
<dbReference type="AlphaFoldDB" id="A0A7W5E5G0"/>
<protein>
    <submittedName>
        <fullName evidence="2">Outer membrane protein assembly factor BamB</fullName>
    </submittedName>
</protein>
<dbReference type="PANTHER" id="PTHR34512">
    <property type="entry name" value="CELL SURFACE PROTEIN"/>
    <property type="match status" value="1"/>
</dbReference>
<reference evidence="2 3" key="1">
    <citation type="submission" date="2020-08" db="EMBL/GenBank/DDBJ databases">
        <title>Genomic Encyclopedia of Type Strains, Phase III (KMG-III): the genomes of soil and plant-associated and newly described type strains.</title>
        <authorList>
            <person name="Whitman W."/>
        </authorList>
    </citation>
    <scope>NUCLEOTIDE SEQUENCE [LARGE SCALE GENOMIC DNA]</scope>
    <source>
        <strain evidence="2 3">CECT 8075</strain>
    </source>
</reference>
<comment type="caution">
    <text evidence="2">The sequence shown here is derived from an EMBL/GenBank/DDBJ whole genome shotgun (WGS) entry which is preliminary data.</text>
</comment>
<gene>
    <name evidence="2" type="ORF">FHS27_005497</name>
</gene>
<sequence length="474" mass="52311">MRTTPPLVQSKLCFIGILTLLIFAVGEEFAIAEQPSVMAAPSWPRFLNTDFSGTAKMSVSVADGVANWPWGDPPQCRWSLSVGEGYGLGVIDRGAYFHFDAHEGKERLRRIDMRNGQVLWSQENELNYRDLYGYESGARCSPTIDGDQIFTLGVAGALTARDVETGTQQWRIETNQRYHVVQNFFGVGSAPLVNGDAVIVMIGGSPIADQAIAPGRLDRVSPNGLLLVAFHRDTGEELWRCGDDLASYSSPRTMQIGDRKCVLVFGREFLHVIDPVEGKSLGNVRYRADILESVNAMVPVVSGQRVLVSDCYDLGASLFEIELDRGEATFRSVWRDPEGRRRDQSLRSHMSTPVLQQGFLYACSGRNAPDSDFRCVDFATGKVQWTAMERRRSAATRLGEVLLVLKETGTLHVVRCTPVRFDEIAVWNLDEASGDGSADRPAIRYPCWAAPIIAGDSVLVRGDETVLCLKLPTS</sequence>
<dbReference type="SUPFAM" id="SSF50998">
    <property type="entry name" value="Quinoprotein alcohol dehydrogenase-like"/>
    <property type="match status" value="1"/>
</dbReference>
<keyword evidence="3" id="KW-1185">Reference proteome</keyword>
<dbReference type="EMBL" id="JACHXU010000026">
    <property type="protein sequence ID" value="MBB3209657.1"/>
    <property type="molecule type" value="Genomic_DNA"/>
</dbReference>
<dbReference type="Gene3D" id="2.130.10.10">
    <property type="entry name" value="YVTN repeat-like/Quinoprotein amine dehydrogenase"/>
    <property type="match status" value="1"/>
</dbReference>
<name>A0A7W5E5G0_9BACT</name>
<evidence type="ECO:0000259" key="1">
    <source>
        <dbReference type="Pfam" id="PF13360"/>
    </source>
</evidence>
<accession>A0A7W5E5G0</accession>
<dbReference type="Proteomes" id="UP000536179">
    <property type="component" value="Unassembled WGS sequence"/>
</dbReference>
<dbReference type="Pfam" id="PF13360">
    <property type="entry name" value="PQQ_2"/>
    <property type="match status" value="1"/>
</dbReference>
<organism evidence="2 3">
    <name type="scientific">Aporhodopirellula rubra</name>
    <dbReference type="NCBI Taxonomy" id="980271"/>
    <lineage>
        <taxon>Bacteria</taxon>
        <taxon>Pseudomonadati</taxon>
        <taxon>Planctomycetota</taxon>
        <taxon>Planctomycetia</taxon>
        <taxon>Pirellulales</taxon>
        <taxon>Pirellulaceae</taxon>
        <taxon>Aporhodopirellula</taxon>
    </lineage>
</organism>
<dbReference type="InterPro" id="IPR002372">
    <property type="entry name" value="PQQ_rpt_dom"/>
</dbReference>
<evidence type="ECO:0000313" key="3">
    <source>
        <dbReference type="Proteomes" id="UP000536179"/>
    </source>
</evidence>
<dbReference type="RefSeq" id="WP_184308453.1">
    <property type="nucleotide sequence ID" value="NZ_JACHXU010000026.1"/>
</dbReference>
<feature type="domain" description="Pyrrolo-quinoline quinone repeat" evidence="1">
    <location>
        <begin position="105"/>
        <end position="386"/>
    </location>
</feature>
<dbReference type="PANTHER" id="PTHR34512:SF30">
    <property type="entry name" value="OUTER MEMBRANE PROTEIN ASSEMBLY FACTOR BAMB"/>
    <property type="match status" value="1"/>
</dbReference>